<dbReference type="EMBL" id="CP035033">
    <property type="protein sequence ID" value="QAB14684.1"/>
    <property type="molecule type" value="Genomic_DNA"/>
</dbReference>
<accession>A0A451G5A4</accession>
<dbReference type="Pfam" id="PF02129">
    <property type="entry name" value="Peptidase_S15"/>
    <property type="match status" value="1"/>
</dbReference>
<dbReference type="PANTHER" id="PTHR42103:SF2">
    <property type="entry name" value="AB HYDROLASE-1 DOMAIN-CONTAINING PROTEIN"/>
    <property type="match status" value="1"/>
</dbReference>
<organism evidence="2 3">
    <name type="scientific">Hydrogenovibrio thermophilus</name>
    <dbReference type="NCBI Taxonomy" id="265883"/>
    <lineage>
        <taxon>Bacteria</taxon>
        <taxon>Pseudomonadati</taxon>
        <taxon>Pseudomonadota</taxon>
        <taxon>Gammaproteobacteria</taxon>
        <taxon>Thiotrichales</taxon>
        <taxon>Piscirickettsiaceae</taxon>
        <taxon>Hydrogenovibrio</taxon>
    </lineage>
</organism>
<dbReference type="AlphaFoldDB" id="A0A451G5A4"/>
<dbReference type="Gene3D" id="3.40.50.1820">
    <property type="entry name" value="alpha/beta hydrolase"/>
    <property type="match status" value="1"/>
</dbReference>
<name>A0A451G5A4_9GAMM</name>
<dbReference type="SUPFAM" id="SSF53474">
    <property type="entry name" value="alpha/beta-Hydrolases"/>
    <property type="match status" value="1"/>
</dbReference>
<dbReference type="InterPro" id="IPR000383">
    <property type="entry name" value="Xaa-Pro-like_dom"/>
</dbReference>
<dbReference type="Proteomes" id="UP000285478">
    <property type="component" value="Chromosome"/>
</dbReference>
<protein>
    <submittedName>
        <fullName evidence="2">Alpha/beta fold hydrolase</fullName>
    </submittedName>
</protein>
<dbReference type="KEGG" id="htr:EPV75_02865"/>
<keyword evidence="2" id="KW-0378">Hydrolase</keyword>
<dbReference type="GO" id="GO:0016787">
    <property type="term" value="F:hydrolase activity"/>
    <property type="evidence" value="ECO:0007669"/>
    <property type="project" value="UniProtKB-KW"/>
</dbReference>
<evidence type="ECO:0000313" key="3">
    <source>
        <dbReference type="Proteomes" id="UP000285478"/>
    </source>
</evidence>
<evidence type="ECO:0000313" key="2">
    <source>
        <dbReference type="EMBL" id="QAB14684.1"/>
    </source>
</evidence>
<keyword evidence="3" id="KW-1185">Reference proteome</keyword>
<evidence type="ECO:0000259" key="1">
    <source>
        <dbReference type="Pfam" id="PF02129"/>
    </source>
</evidence>
<gene>
    <name evidence="2" type="ORF">EPV75_02865</name>
</gene>
<dbReference type="InterPro" id="IPR029058">
    <property type="entry name" value="AB_hydrolase_fold"/>
</dbReference>
<reference evidence="2 3" key="1">
    <citation type="journal article" date="2018" name="Environ. Microbiol.">
        <title>Genomes of ubiquitous marine and hypersaline Hydrogenovibrio, Thiomicrorhabdus and Thiomicrospira spp. encode a diversity of mechanisms to sustain chemolithoautotrophy in heterogeneous environments.</title>
        <authorList>
            <person name="Scott K.M."/>
            <person name="Williams J."/>
            <person name="Porter C.M.B."/>
            <person name="Russel S."/>
            <person name="Harmer T.L."/>
            <person name="Paul J.H."/>
            <person name="Antonen K.M."/>
            <person name="Bridges M.K."/>
            <person name="Camper G.J."/>
            <person name="Campla C.K."/>
            <person name="Casella L.G."/>
            <person name="Chase E."/>
            <person name="Conrad J.W."/>
            <person name="Cruz M.C."/>
            <person name="Dunlap D.S."/>
            <person name="Duran L."/>
            <person name="Fahsbender E.M."/>
            <person name="Goldsmith D.B."/>
            <person name="Keeley R.F."/>
            <person name="Kondoff M.R."/>
            <person name="Kussy B.I."/>
            <person name="Lane M.K."/>
            <person name="Lawler S."/>
            <person name="Leigh B.A."/>
            <person name="Lewis C."/>
            <person name="Lostal L.M."/>
            <person name="Marking D."/>
            <person name="Mancera P.A."/>
            <person name="McClenthan E.C."/>
            <person name="McIntyre E.A."/>
            <person name="Mine J.A."/>
            <person name="Modi S."/>
            <person name="Moore B.D."/>
            <person name="Morgan W.A."/>
            <person name="Nelson K.M."/>
            <person name="Nguyen K.N."/>
            <person name="Ogburn N."/>
            <person name="Parrino D.G."/>
            <person name="Pedapudi A.D."/>
            <person name="Pelham R.P."/>
            <person name="Preece A.M."/>
            <person name="Rampersad E.A."/>
            <person name="Richardson J.C."/>
            <person name="Rodgers C.M."/>
            <person name="Schaffer B.L."/>
            <person name="Sheridan N.E."/>
            <person name="Solone M.R."/>
            <person name="Staley Z.R."/>
            <person name="Tabuchi M."/>
            <person name="Waide R.J."/>
            <person name="Wanjugi P.W."/>
            <person name="Young S."/>
            <person name="Clum A."/>
            <person name="Daum C."/>
            <person name="Huntemann M."/>
            <person name="Ivanova N."/>
            <person name="Kyrpides N."/>
            <person name="Mikhailova N."/>
            <person name="Palaniappan K."/>
            <person name="Pillay M."/>
            <person name="Reddy T.B.K."/>
            <person name="Shapiro N."/>
            <person name="Stamatis D."/>
            <person name="Varghese N."/>
            <person name="Woyke T."/>
            <person name="Boden R."/>
            <person name="Freyermuth S.K."/>
            <person name="Kerfeld C.A."/>
        </authorList>
    </citation>
    <scope>NUCLEOTIDE SEQUENCE [LARGE SCALE GENOMIC DNA]</scope>
    <source>
        <strain evidence="2 3">JR-2</strain>
    </source>
</reference>
<proteinExistence type="predicted"/>
<sequence>MKSSKFTDRISGAVGELEVRLTRPGDLSSSENAARRWVVLSHPHPQFGGTMDNKVVATLEKAFQGLGYGTLAYNFRGVGASEGEYDGGEGEQMDLVAVVNWLRDQEDVNELVLAGFSFGSYIALQQAEALQADALCTVAPPVSMYDFTGLSPTMPWVLIQGGQDEVIDSQEVLQWAMSRESVPDIFWRAQASHFFHRQLVWLKNIVTAVY</sequence>
<dbReference type="PANTHER" id="PTHR42103">
    <property type="entry name" value="ALPHA/BETA-HYDROLASES SUPERFAMILY PROTEIN"/>
    <property type="match status" value="1"/>
</dbReference>
<dbReference type="RefSeq" id="WP_128384398.1">
    <property type="nucleotide sequence ID" value="NZ_CP035033.1"/>
</dbReference>
<feature type="domain" description="Xaa-Pro dipeptidyl-peptidase-like" evidence="1">
    <location>
        <begin position="17"/>
        <end position="147"/>
    </location>
</feature>